<dbReference type="Proteomes" id="UP000610846">
    <property type="component" value="Unassembled WGS sequence"/>
</dbReference>
<sequence length="329" mass="32754">MSIHIVFLALLVAVPAVVVAWVVGRVLRDRPSSDGPAVVTDPAAAVGARRHAGTGALVAVLVAVLVALVALPVASHTASSTLSGLAGGVAYGVAPATAGLSFLAVLALTEVTWPSPSGERRSASLVPRSVRDVAPHRLRRWTWVTALLATLTTLACGLTAEPDGRSVGYVDGLVSGASSPYPGWFYGLPLLGACLLVLAGAEACLRLVVSRPAVAGVDTQWDLGLRRLSAHRLLRGAQLTIGLTTAGMLVVAGKAATSTATNAGLNGASAGPVGVLGAVALGLGIALALTVVVVALLPGTPAGTRRGVARAEPASAGGTGADGDITRAR</sequence>
<feature type="region of interest" description="Disordered" evidence="1">
    <location>
        <begin position="305"/>
        <end position="329"/>
    </location>
</feature>
<protein>
    <submittedName>
        <fullName evidence="3">Uncharacterized protein</fullName>
    </submittedName>
</protein>
<feature type="transmembrane region" description="Helical" evidence="2">
    <location>
        <begin position="183"/>
        <end position="201"/>
    </location>
</feature>
<accession>A0A927J262</accession>
<evidence type="ECO:0000256" key="1">
    <source>
        <dbReference type="SAM" id="MobiDB-lite"/>
    </source>
</evidence>
<evidence type="ECO:0000313" key="3">
    <source>
        <dbReference type="EMBL" id="MBD8080556.1"/>
    </source>
</evidence>
<keyword evidence="2" id="KW-0812">Transmembrane</keyword>
<keyword evidence="2" id="KW-1133">Transmembrane helix</keyword>
<keyword evidence="2" id="KW-0472">Membrane</keyword>
<dbReference type="EMBL" id="JACYHB010000016">
    <property type="protein sequence ID" value="MBD8080556.1"/>
    <property type="molecule type" value="Genomic_DNA"/>
</dbReference>
<feature type="transmembrane region" description="Helical" evidence="2">
    <location>
        <begin position="6"/>
        <end position="24"/>
    </location>
</feature>
<evidence type="ECO:0000256" key="2">
    <source>
        <dbReference type="SAM" id="Phobius"/>
    </source>
</evidence>
<proteinExistence type="predicted"/>
<keyword evidence="4" id="KW-1185">Reference proteome</keyword>
<evidence type="ECO:0000313" key="4">
    <source>
        <dbReference type="Proteomes" id="UP000610846"/>
    </source>
</evidence>
<organism evidence="3 4">
    <name type="scientific">Cellulosimicrobium arenosum</name>
    <dbReference type="NCBI Taxonomy" id="2708133"/>
    <lineage>
        <taxon>Bacteria</taxon>
        <taxon>Bacillati</taxon>
        <taxon>Actinomycetota</taxon>
        <taxon>Actinomycetes</taxon>
        <taxon>Micrococcales</taxon>
        <taxon>Promicromonosporaceae</taxon>
        <taxon>Cellulosimicrobium</taxon>
    </lineage>
</organism>
<feature type="transmembrane region" description="Helical" evidence="2">
    <location>
        <begin position="56"/>
        <end position="77"/>
    </location>
</feature>
<feature type="transmembrane region" description="Helical" evidence="2">
    <location>
        <begin position="273"/>
        <end position="297"/>
    </location>
</feature>
<reference evidence="3" key="2">
    <citation type="submission" date="2020-09" db="EMBL/GenBank/DDBJ databases">
        <authorList>
            <person name="Yu Y."/>
        </authorList>
    </citation>
    <scope>NUCLEOTIDE SEQUENCE</scope>
    <source>
        <strain evidence="3">KCTC 49039</strain>
    </source>
</reference>
<name>A0A927J262_9MICO</name>
<gene>
    <name evidence="3" type="ORF">IF651_15995</name>
</gene>
<dbReference type="RefSeq" id="WP_191830126.1">
    <property type="nucleotide sequence ID" value="NZ_JACYHB010000016.1"/>
</dbReference>
<feature type="transmembrane region" description="Helical" evidence="2">
    <location>
        <begin position="141"/>
        <end position="160"/>
    </location>
</feature>
<comment type="caution">
    <text evidence="3">The sequence shown here is derived from an EMBL/GenBank/DDBJ whole genome shotgun (WGS) entry which is preliminary data.</text>
</comment>
<feature type="transmembrane region" description="Helical" evidence="2">
    <location>
        <begin position="233"/>
        <end position="253"/>
    </location>
</feature>
<reference evidence="3" key="1">
    <citation type="journal article" date="2018" name="Curr. Microbiol.">
        <title>Cellulosimicrobium arenosum sp. nov., Isolated from Marine Sediment Sand.</title>
        <authorList>
            <person name="Oh M."/>
            <person name="Kim J.H."/>
            <person name="Yoon J.H."/>
            <person name="Schumann P."/>
            <person name="Kim W."/>
        </authorList>
    </citation>
    <scope>NUCLEOTIDE SEQUENCE</scope>
    <source>
        <strain evidence="3">KCTC 49039</strain>
    </source>
</reference>
<dbReference type="AlphaFoldDB" id="A0A927J262"/>
<feature type="transmembrane region" description="Helical" evidence="2">
    <location>
        <begin position="89"/>
        <end position="113"/>
    </location>
</feature>